<evidence type="ECO:0000259" key="3">
    <source>
        <dbReference type="Pfam" id="PF02441"/>
    </source>
</evidence>
<dbReference type="PANTHER" id="PTHR14359:SF6">
    <property type="entry name" value="PHOSPHOPANTOTHENOYLCYSTEINE DECARBOXYLASE"/>
    <property type="match status" value="1"/>
</dbReference>
<dbReference type="GO" id="GO:0015941">
    <property type="term" value="P:pantothenate catabolic process"/>
    <property type="evidence" value="ECO:0007669"/>
    <property type="project" value="InterPro"/>
</dbReference>
<dbReference type="GO" id="GO:0010181">
    <property type="term" value="F:FMN binding"/>
    <property type="evidence" value="ECO:0007669"/>
    <property type="project" value="InterPro"/>
</dbReference>
<dbReference type="InterPro" id="IPR036551">
    <property type="entry name" value="Flavin_trans-like"/>
</dbReference>
<evidence type="ECO:0000313" key="6">
    <source>
        <dbReference type="EMBL" id="CAB5008409.1"/>
    </source>
</evidence>
<feature type="domain" description="DNA/pantothenate metabolism flavoprotein C-terminal" evidence="4">
    <location>
        <begin position="191"/>
        <end position="398"/>
    </location>
</feature>
<dbReference type="Pfam" id="PF04127">
    <property type="entry name" value="DFP"/>
    <property type="match status" value="1"/>
</dbReference>
<dbReference type="EMBL" id="CAEZWM010000145">
    <property type="protein sequence ID" value="CAB4663365.1"/>
    <property type="molecule type" value="Genomic_DNA"/>
</dbReference>
<dbReference type="Gene3D" id="3.40.50.1950">
    <property type="entry name" value="Flavin prenyltransferase-like"/>
    <property type="match status" value="1"/>
</dbReference>
<dbReference type="InterPro" id="IPR007085">
    <property type="entry name" value="DNA/pantothenate-metab_flavo_C"/>
</dbReference>
<evidence type="ECO:0000256" key="2">
    <source>
        <dbReference type="ARBA" id="ARBA00023239"/>
    </source>
</evidence>
<dbReference type="Pfam" id="PF02441">
    <property type="entry name" value="Flavoprotein"/>
    <property type="match status" value="1"/>
</dbReference>
<accession>A0A6J6LS89</accession>
<dbReference type="SUPFAM" id="SSF52507">
    <property type="entry name" value="Homo-oligomeric flavin-containing Cys decarboxylases, HFCD"/>
    <property type="match status" value="1"/>
</dbReference>
<gene>
    <name evidence="5" type="ORF">UFOPK2242_01103</name>
    <name evidence="6" type="ORF">UFOPK4071_00584</name>
</gene>
<dbReference type="HAMAP" id="MF_02225">
    <property type="entry name" value="CoaBC"/>
    <property type="match status" value="1"/>
</dbReference>
<keyword evidence="1" id="KW-0210">Decarboxylase</keyword>
<dbReference type="GO" id="GO:0071513">
    <property type="term" value="C:phosphopantothenoylcysteine decarboxylase complex"/>
    <property type="evidence" value="ECO:0007669"/>
    <property type="project" value="TreeGrafter"/>
</dbReference>
<dbReference type="Gene3D" id="3.40.50.10300">
    <property type="entry name" value="CoaB-like"/>
    <property type="match status" value="1"/>
</dbReference>
<dbReference type="SUPFAM" id="SSF102645">
    <property type="entry name" value="CoaB-like"/>
    <property type="match status" value="1"/>
</dbReference>
<evidence type="ECO:0000256" key="1">
    <source>
        <dbReference type="ARBA" id="ARBA00022793"/>
    </source>
</evidence>
<reference evidence="5" key="1">
    <citation type="submission" date="2020-05" db="EMBL/GenBank/DDBJ databases">
        <authorList>
            <person name="Chiriac C."/>
            <person name="Salcher M."/>
            <person name="Ghai R."/>
            <person name="Kavagutti S V."/>
        </authorList>
    </citation>
    <scope>NUCLEOTIDE SEQUENCE</scope>
</reference>
<evidence type="ECO:0000259" key="4">
    <source>
        <dbReference type="Pfam" id="PF04127"/>
    </source>
</evidence>
<name>A0A6J6LS89_9ZZZZ</name>
<dbReference type="GO" id="GO:0015937">
    <property type="term" value="P:coenzyme A biosynthetic process"/>
    <property type="evidence" value="ECO:0007669"/>
    <property type="project" value="InterPro"/>
</dbReference>
<dbReference type="GO" id="GO:0004632">
    <property type="term" value="F:phosphopantothenate--cysteine ligase activity"/>
    <property type="evidence" value="ECO:0007669"/>
    <property type="project" value="InterPro"/>
</dbReference>
<feature type="domain" description="Flavoprotein" evidence="3">
    <location>
        <begin position="14"/>
        <end position="178"/>
    </location>
</feature>
<dbReference type="InterPro" id="IPR003382">
    <property type="entry name" value="Flavoprotein"/>
</dbReference>
<dbReference type="PANTHER" id="PTHR14359">
    <property type="entry name" value="HOMO-OLIGOMERIC FLAVIN CONTAINING CYS DECARBOXYLASE FAMILY"/>
    <property type="match status" value="1"/>
</dbReference>
<dbReference type="AlphaFoldDB" id="A0A6J6LS89"/>
<dbReference type="EMBL" id="CAFBPF010000056">
    <property type="protein sequence ID" value="CAB5008409.1"/>
    <property type="molecule type" value="Genomic_DNA"/>
</dbReference>
<dbReference type="InterPro" id="IPR035929">
    <property type="entry name" value="CoaB-like_sf"/>
</dbReference>
<sequence length="410" mass="43171">MLEAGGISPLAGRRIVLGVSAGIAAYKAVEICRRMVDAGAFVSPVLTEDALRFVGAVTFSALASEPARTSLHEGGETIPHTRLGQSADLIVIAPATANILAKQAAGLADDLLTATLLATRAPVLVAPAMHTEMWEHPSVQENLATLRRRGVFVCEPESGRLAGGDEGEGRLADPSRIIAAAEEILSRGHDLSGLRIVVTAGGTREAIDPVRFIGNRSSGKMGHAIAQVASARGAAVTLITTSSIPVAAGIEVVSVTTAEEMRLAVDERFSEASVVVMAAAVADFRPKVVAPEKIKKHSGSPEIILEPTPDILSGLGARKTHQILVGFAAETENLEEYARAKMEAKRVDIMVANDVSDPEAGFEVPTNRAILLDNMGSHTRTPLMSKMSLAEVILDRVAVRLGRANNRESQ</sequence>
<dbReference type="NCBIfam" id="TIGR00521">
    <property type="entry name" value="coaBC_dfp"/>
    <property type="match status" value="1"/>
</dbReference>
<evidence type="ECO:0000313" key="5">
    <source>
        <dbReference type="EMBL" id="CAB4663365.1"/>
    </source>
</evidence>
<keyword evidence="2" id="KW-0456">Lyase</keyword>
<dbReference type="GO" id="GO:0004633">
    <property type="term" value="F:phosphopantothenoylcysteine decarboxylase activity"/>
    <property type="evidence" value="ECO:0007669"/>
    <property type="project" value="InterPro"/>
</dbReference>
<dbReference type="InterPro" id="IPR005252">
    <property type="entry name" value="CoaBC"/>
</dbReference>
<protein>
    <submittedName>
        <fullName evidence="5">Unannotated protein</fullName>
    </submittedName>
</protein>
<organism evidence="5">
    <name type="scientific">freshwater metagenome</name>
    <dbReference type="NCBI Taxonomy" id="449393"/>
    <lineage>
        <taxon>unclassified sequences</taxon>
        <taxon>metagenomes</taxon>
        <taxon>ecological metagenomes</taxon>
    </lineage>
</organism>
<proteinExistence type="inferred from homology"/>